<feature type="transmembrane region" description="Helical" evidence="2">
    <location>
        <begin position="30"/>
        <end position="52"/>
    </location>
</feature>
<feature type="region of interest" description="Disordered" evidence="1">
    <location>
        <begin position="487"/>
        <end position="550"/>
    </location>
</feature>
<keyword evidence="2" id="KW-1133">Transmembrane helix</keyword>
<evidence type="ECO:0000313" key="3">
    <source>
        <dbReference type="EMBL" id="KAJ3184584.1"/>
    </source>
</evidence>
<organism evidence="3 4">
    <name type="scientific">Geranomyces variabilis</name>
    <dbReference type="NCBI Taxonomy" id="109894"/>
    <lineage>
        <taxon>Eukaryota</taxon>
        <taxon>Fungi</taxon>
        <taxon>Fungi incertae sedis</taxon>
        <taxon>Chytridiomycota</taxon>
        <taxon>Chytridiomycota incertae sedis</taxon>
        <taxon>Chytridiomycetes</taxon>
        <taxon>Spizellomycetales</taxon>
        <taxon>Powellomycetaceae</taxon>
        <taxon>Geranomyces</taxon>
    </lineage>
</organism>
<comment type="caution">
    <text evidence="3">The sequence shown here is derived from an EMBL/GenBank/DDBJ whole genome shotgun (WGS) entry which is preliminary data.</text>
</comment>
<feature type="transmembrane region" description="Helical" evidence="2">
    <location>
        <begin position="394"/>
        <end position="418"/>
    </location>
</feature>
<proteinExistence type="predicted"/>
<evidence type="ECO:0000313" key="4">
    <source>
        <dbReference type="Proteomes" id="UP001212152"/>
    </source>
</evidence>
<protein>
    <submittedName>
        <fullName evidence="3">Uncharacterized protein</fullName>
    </submittedName>
</protein>
<accession>A0AAD5TT51</accession>
<keyword evidence="4" id="KW-1185">Reference proteome</keyword>
<sequence>MTAQDLEAGPKGTANGGGATGKRFAIPLSALLLLTSLLVAGAIVIPVVLLAYGGANDTVDVVVSVLRESYAQQVTSKVSDSCNTIYKVMNGLASHRFIRPLIDGIDVNNPPDFSANNEFMFSFYAIIQPFGYMLSAGFTDPPRTTSVLVPILGQLGIACNHTTPSNPICNGFFTTGADLVAGTLSTQPAFPLDNSNPGTLPTAPQGDWDRPAIVPVGLNPDNTTKWLSVLALNWGVWRGVPLGGDPGAADFLGHIAIGQDLAEYSSLLANIPVTPNTIISIWDHRSMMIAANRDGLTFNATSGVAYDPASHPLDVIAVPARAAIAATTMTTGTTTVGNWSAVPAALSQTHSTSIGQVWTELRALRDEHSLQWFVLICIPESDIMGPIVASRKKVIGTSVGVAVCMLAFAAATSFFVTAPLRKLTGVMQQATGMDFSALQSGYLNQRARINEIASMQGVFSSMMEKFAAQIKANRALASRGAGAGQGSAGAAGSGLGTTRELSSPNPSAPLLRRGSSDAGSSIATELSVGGAQRPSVIREESKVSHVSARK</sequence>
<gene>
    <name evidence="3" type="ORF">HDU87_003985</name>
</gene>
<name>A0AAD5TT51_9FUNG</name>
<keyword evidence="2" id="KW-0812">Transmembrane</keyword>
<dbReference type="AlphaFoldDB" id="A0AAD5TT51"/>
<evidence type="ECO:0000256" key="2">
    <source>
        <dbReference type="SAM" id="Phobius"/>
    </source>
</evidence>
<evidence type="ECO:0000256" key="1">
    <source>
        <dbReference type="SAM" id="MobiDB-lite"/>
    </source>
</evidence>
<dbReference type="Gene3D" id="6.10.340.10">
    <property type="match status" value="1"/>
</dbReference>
<keyword evidence="2" id="KW-0472">Membrane</keyword>
<dbReference type="EMBL" id="JADGJQ010000003">
    <property type="protein sequence ID" value="KAJ3184584.1"/>
    <property type="molecule type" value="Genomic_DNA"/>
</dbReference>
<dbReference type="Proteomes" id="UP001212152">
    <property type="component" value="Unassembled WGS sequence"/>
</dbReference>
<reference evidence="3" key="1">
    <citation type="submission" date="2020-05" db="EMBL/GenBank/DDBJ databases">
        <title>Phylogenomic resolution of chytrid fungi.</title>
        <authorList>
            <person name="Stajich J.E."/>
            <person name="Amses K."/>
            <person name="Simmons R."/>
            <person name="Seto K."/>
            <person name="Myers J."/>
            <person name="Bonds A."/>
            <person name="Quandt C.A."/>
            <person name="Barry K."/>
            <person name="Liu P."/>
            <person name="Grigoriev I."/>
            <person name="Longcore J.E."/>
            <person name="James T.Y."/>
        </authorList>
    </citation>
    <scope>NUCLEOTIDE SEQUENCE</scope>
    <source>
        <strain evidence="3">JEL0379</strain>
    </source>
</reference>